<sequence length="527" mass="56337">MASDDLNIQEIAVVGEQDHSPTLGASSPTSPVNSFPPLPDGRTSPTFVHGFLSLPTPIPRNSQIYPDVPAPPRTSDLSSSHPPPSPTPSAHSSGSIRWATSTVLRKNNPEDHVSLPSLGLLTSPPQVHHRKGRTGIGSIFTGRDDPSNPGLGLVCSGQSDVPNTHPSFTNTHVDAESDTSHPSSVTNFFKRAVQRIRHPSRGETDVGLDATQADLNVKPFAFKPLQLASLANPKSLKNLEKLGGVEGLLRGLGTDRVRGLSTTGYGSRDSGTNAATSDGVEMTSLKPNIALTSPTCVPEGPQSTATLGGGSGVGRPSSPNSASAYETTIKDRQRIYGQNIFPKRPRKSLLLLMWLAILDKVLILLSTAAVASLVLGLSQDFGPTRPQAGHPVDWVEGVAIITAILIGIAVGSLNDWQRERRFQALDEKNEERLVKVIRDGEERQIDVHRVVVGDVVLLEPGEVIPCDGVFLSGHNVRCDESSAMGELDTTKKLSYEECIALRDKRLLEFDPDGPPSSAQSEARQKTV</sequence>
<dbReference type="InterPro" id="IPR023298">
    <property type="entry name" value="ATPase_P-typ_TM_dom_sf"/>
</dbReference>
<evidence type="ECO:0000313" key="8">
    <source>
        <dbReference type="Proteomes" id="UP001201163"/>
    </source>
</evidence>
<feature type="region of interest" description="Disordered" evidence="3">
    <location>
        <begin position="260"/>
        <end position="279"/>
    </location>
</feature>
<keyword evidence="8" id="KW-1185">Reference proteome</keyword>
<organism evidence="7 8">
    <name type="scientific">Lactarius akahatsu</name>
    <dbReference type="NCBI Taxonomy" id="416441"/>
    <lineage>
        <taxon>Eukaryota</taxon>
        <taxon>Fungi</taxon>
        <taxon>Dikarya</taxon>
        <taxon>Basidiomycota</taxon>
        <taxon>Agaricomycotina</taxon>
        <taxon>Agaricomycetes</taxon>
        <taxon>Russulales</taxon>
        <taxon>Russulaceae</taxon>
        <taxon>Lactarius</taxon>
    </lineage>
</organism>
<feature type="compositionally biased region" description="Polar residues" evidence="3">
    <location>
        <begin position="23"/>
        <end position="33"/>
    </location>
</feature>
<protein>
    <submittedName>
        <fullName evidence="7">E1-E2 ATPase-domain-containing protein</fullName>
    </submittedName>
</protein>
<evidence type="ECO:0000256" key="2">
    <source>
        <dbReference type="ARBA" id="ARBA00022842"/>
    </source>
</evidence>
<keyword evidence="4" id="KW-0812">Transmembrane</keyword>
<feature type="region of interest" description="Disordered" evidence="3">
    <location>
        <begin position="108"/>
        <end position="131"/>
    </location>
</feature>
<dbReference type="Gene3D" id="1.20.1110.10">
    <property type="entry name" value="Calcium-transporting ATPase, transmembrane domain"/>
    <property type="match status" value="1"/>
</dbReference>
<dbReference type="SUPFAM" id="SSF81665">
    <property type="entry name" value="Calcium ATPase, transmembrane domain M"/>
    <property type="match status" value="1"/>
</dbReference>
<keyword evidence="4" id="KW-1133">Transmembrane helix</keyword>
<dbReference type="GO" id="GO:0005388">
    <property type="term" value="F:P-type calcium transporter activity"/>
    <property type="evidence" value="ECO:0007669"/>
    <property type="project" value="TreeGrafter"/>
</dbReference>
<feature type="region of interest" description="Disordered" evidence="3">
    <location>
        <begin position="1"/>
        <end position="95"/>
    </location>
</feature>
<evidence type="ECO:0000256" key="3">
    <source>
        <dbReference type="SAM" id="MobiDB-lite"/>
    </source>
</evidence>
<feature type="region of interest" description="Disordered" evidence="3">
    <location>
        <begin position="293"/>
        <end position="323"/>
    </location>
</feature>
<evidence type="ECO:0000313" key="7">
    <source>
        <dbReference type="EMBL" id="KAH8978943.1"/>
    </source>
</evidence>
<feature type="compositionally biased region" description="Low complexity" evidence="3">
    <location>
        <begin position="114"/>
        <end position="125"/>
    </location>
</feature>
<dbReference type="Gene3D" id="2.70.150.10">
    <property type="entry name" value="Calcium-transporting ATPase, cytoplasmic transduction domain A"/>
    <property type="match status" value="1"/>
</dbReference>
<name>A0AAD4Q574_9AGAM</name>
<dbReference type="PANTHER" id="PTHR24093:SF369">
    <property type="entry name" value="CALCIUM-TRANSPORTING ATPASE"/>
    <property type="match status" value="1"/>
</dbReference>
<gene>
    <name evidence="7" type="ORF">EDB92DRAFT_448261</name>
</gene>
<dbReference type="Pfam" id="PF00122">
    <property type="entry name" value="E1-E2_ATPase"/>
    <property type="match status" value="1"/>
</dbReference>
<feature type="compositionally biased region" description="Polar residues" evidence="3">
    <location>
        <begin position="293"/>
        <end position="306"/>
    </location>
</feature>
<evidence type="ECO:0000259" key="6">
    <source>
        <dbReference type="Pfam" id="PF00690"/>
    </source>
</evidence>
<keyword evidence="2" id="KW-0460">Magnesium</keyword>
<reference evidence="7" key="1">
    <citation type="submission" date="2022-01" db="EMBL/GenBank/DDBJ databases">
        <title>Comparative genomics reveals a dynamic genome evolution in the ectomycorrhizal milk-cap (Lactarius) mushrooms.</title>
        <authorList>
            <consortium name="DOE Joint Genome Institute"/>
            <person name="Lebreton A."/>
            <person name="Tang N."/>
            <person name="Kuo A."/>
            <person name="LaButti K."/>
            <person name="Drula E."/>
            <person name="Barry K."/>
            <person name="Clum A."/>
            <person name="Lipzen A."/>
            <person name="Mousain D."/>
            <person name="Ng V."/>
            <person name="Wang R."/>
            <person name="Wang X."/>
            <person name="Dai Y."/>
            <person name="Henrissat B."/>
            <person name="Grigoriev I.V."/>
            <person name="Guerin-Laguette A."/>
            <person name="Yu F."/>
            <person name="Martin F.M."/>
        </authorList>
    </citation>
    <scope>NUCLEOTIDE SEQUENCE</scope>
    <source>
        <strain evidence="7">QP</strain>
    </source>
</reference>
<feature type="domain" description="P-type ATPase A" evidence="5">
    <location>
        <begin position="431"/>
        <end position="492"/>
    </location>
</feature>
<dbReference type="GO" id="GO:0006874">
    <property type="term" value="P:intracellular calcium ion homeostasis"/>
    <property type="evidence" value="ECO:0007669"/>
    <property type="project" value="TreeGrafter"/>
</dbReference>
<dbReference type="Pfam" id="PF00690">
    <property type="entry name" value="Cation_ATPase_N"/>
    <property type="match status" value="1"/>
</dbReference>
<dbReference type="Proteomes" id="UP001201163">
    <property type="component" value="Unassembled WGS sequence"/>
</dbReference>
<dbReference type="AlphaFoldDB" id="A0AAD4Q574"/>
<evidence type="ECO:0000256" key="1">
    <source>
        <dbReference type="ARBA" id="ARBA00004127"/>
    </source>
</evidence>
<dbReference type="InterPro" id="IPR059000">
    <property type="entry name" value="ATPase_P-type_domA"/>
</dbReference>
<dbReference type="InterPro" id="IPR004014">
    <property type="entry name" value="ATPase_P-typ_cation-transptr_N"/>
</dbReference>
<evidence type="ECO:0000259" key="5">
    <source>
        <dbReference type="Pfam" id="PF00122"/>
    </source>
</evidence>
<dbReference type="GO" id="GO:0005886">
    <property type="term" value="C:plasma membrane"/>
    <property type="evidence" value="ECO:0007669"/>
    <property type="project" value="TreeGrafter"/>
</dbReference>
<dbReference type="InterPro" id="IPR008250">
    <property type="entry name" value="ATPase_P-typ_transduc_dom_A_sf"/>
</dbReference>
<proteinExistence type="predicted"/>
<dbReference type="GO" id="GO:0012505">
    <property type="term" value="C:endomembrane system"/>
    <property type="evidence" value="ECO:0007669"/>
    <property type="project" value="UniProtKB-SubCell"/>
</dbReference>
<dbReference type="SUPFAM" id="SSF81653">
    <property type="entry name" value="Calcium ATPase, transduction domain A"/>
    <property type="match status" value="1"/>
</dbReference>
<keyword evidence="4" id="KW-0472">Membrane</keyword>
<feature type="compositionally biased region" description="Polar residues" evidence="3">
    <location>
        <begin position="260"/>
        <end position="276"/>
    </location>
</feature>
<dbReference type="EMBL" id="JAKELL010000193">
    <property type="protein sequence ID" value="KAH8978943.1"/>
    <property type="molecule type" value="Genomic_DNA"/>
</dbReference>
<accession>A0AAD4Q574</accession>
<comment type="caution">
    <text evidence="7">The sequence shown here is derived from an EMBL/GenBank/DDBJ whole genome shotgun (WGS) entry which is preliminary data.</text>
</comment>
<feature type="transmembrane region" description="Helical" evidence="4">
    <location>
        <begin position="394"/>
        <end position="413"/>
    </location>
</feature>
<feature type="transmembrane region" description="Helical" evidence="4">
    <location>
        <begin position="349"/>
        <end position="374"/>
    </location>
</feature>
<comment type="subcellular location">
    <subcellularLocation>
        <location evidence="1">Endomembrane system</location>
        <topology evidence="1">Multi-pass membrane protein</topology>
    </subcellularLocation>
</comment>
<dbReference type="PANTHER" id="PTHR24093">
    <property type="entry name" value="CATION TRANSPORTING ATPASE"/>
    <property type="match status" value="1"/>
</dbReference>
<feature type="domain" description="Cation-transporting P-type ATPase N-terminal" evidence="6">
    <location>
        <begin position="327"/>
        <end position="372"/>
    </location>
</feature>
<evidence type="ECO:0000256" key="4">
    <source>
        <dbReference type="SAM" id="Phobius"/>
    </source>
</evidence>